<accession>A0AAN7B241</accession>
<keyword evidence="3" id="KW-1185">Reference proteome</keyword>
<dbReference type="EMBL" id="MU858292">
    <property type="protein sequence ID" value="KAK4207474.1"/>
    <property type="molecule type" value="Genomic_DNA"/>
</dbReference>
<reference evidence="2" key="1">
    <citation type="journal article" date="2023" name="Mol. Phylogenet. Evol.">
        <title>Genome-scale phylogeny and comparative genomics of the fungal order Sordariales.</title>
        <authorList>
            <person name="Hensen N."/>
            <person name="Bonometti L."/>
            <person name="Westerberg I."/>
            <person name="Brannstrom I.O."/>
            <person name="Guillou S."/>
            <person name="Cros-Aarteil S."/>
            <person name="Calhoun S."/>
            <person name="Haridas S."/>
            <person name="Kuo A."/>
            <person name="Mondo S."/>
            <person name="Pangilinan J."/>
            <person name="Riley R."/>
            <person name="LaButti K."/>
            <person name="Andreopoulos B."/>
            <person name="Lipzen A."/>
            <person name="Chen C."/>
            <person name="Yan M."/>
            <person name="Daum C."/>
            <person name="Ng V."/>
            <person name="Clum A."/>
            <person name="Steindorff A."/>
            <person name="Ohm R.A."/>
            <person name="Martin F."/>
            <person name="Silar P."/>
            <person name="Natvig D.O."/>
            <person name="Lalanne C."/>
            <person name="Gautier V."/>
            <person name="Ament-Velasquez S.L."/>
            <person name="Kruys A."/>
            <person name="Hutchinson M.I."/>
            <person name="Powell A.J."/>
            <person name="Barry K."/>
            <person name="Miller A.N."/>
            <person name="Grigoriev I.V."/>
            <person name="Debuchy R."/>
            <person name="Gladieux P."/>
            <person name="Hiltunen Thoren M."/>
            <person name="Johannesson H."/>
        </authorList>
    </citation>
    <scope>NUCLEOTIDE SEQUENCE</scope>
    <source>
        <strain evidence="2">PSN293</strain>
    </source>
</reference>
<dbReference type="SUPFAM" id="SSF49695">
    <property type="entry name" value="gamma-Crystallin-like"/>
    <property type="match status" value="1"/>
</dbReference>
<feature type="chain" id="PRO_5042939349" evidence="1">
    <location>
        <begin position="20"/>
        <end position="129"/>
    </location>
</feature>
<feature type="signal peptide" evidence="1">
    <location>
        <begin position="1"/>
        <end position="19"/>
    </location>
</feature>
<evidence type="ECO:0000313" key="2">
    <source>
        <dbReference type="EMBL" id="KAK4207474.1"/>
    </source>
</evidence>
<sequence>MKTSAIAIAIAALAGLVAAVPAPASAASPEVVEGSVEITKRGPYNVFITEHANWGGRNELLTQNTGACRTLGNGWPNTITAFGPDPGVTCTIYDRPQCQGSQFWPIRNPGYANLNTIGWNDRIQSFNCL</sequence>
<evidence type="ECO:0000313" key="3">
    <source>
        <dbReference type="Proteomes" id="UP001301769"/>
    </source>
</evidence>
<reference evidence="2" key="2">
    <citation type="submission" date="2023-05" db="EMBL/GenBank/DDBJ databases">
        <authorList>
            <consortium name="Lawrence Berkeley National Laboratory"/>
            <person name="Steindorff A."/>
            <person name="Hensen N."/>
            <person name="Bonometti L."/>
            <person name="Westerberg I."/>
            <person name="Brannstrom I.O."/>
            <person name="Guillou S."/>
            <person name="Cros-Aarteil S."/>
            <person name="Calhoun S."/>
            <person name="Haridas S."/>
            <person name="Kuo A."/>
            <person name="Mondo S."/>
            <person name="Pangilinan J."/>
            <person name="Riley R."/>
            <person name="Labutti K."/>
            <person name="Andreopoulos B."/>
            <person name="Lipzen A."/>
            <person name="Chen C."/>
            <person name="Yanf M."/>
            <person name="Daum C."/>
            <person name="Ng V."/>
            <person name="Clum A."/>
            <person name="Ohm R."/>
            <person name="Martin F."/>
            <person name="Silar P."/>
            <person name="Natvig D."/>
            <person name="Lalanne C."/>
            <person name="Gautier V."/>
            <person name="Ament-Velasquez S.L."/>
            <person name="Kruys A."/>
            <person name="Hutchinson M.I."/>
            <person name="Powell A.J."/>
            <person name="Barry K."/>
            <person name="Miller A.N."/>
            <person name="Grigoriev I.V."/>
            <person name="Debuchy R."/>
            <person name="Gladieux P."/>
            <person name="Thoren M.H."/>
            <person name="Johannesson H."/>
        </authorList>
    </citation>
    <scope>NUCLEOTIDE SEQUENCE</scope>
    <source>
        <strain evidence="2">PSN293</strain>
    </source>
</reference>
<keyword evidence="1" id="KW-0732">Signal</keyword>
<protein>
    <submittedName>
        <fullName evidence="2">Uncharacterized protein</fullName>
    </submittedName>
</protein>
<dbReference type="Gene3D" id="2.60.20.10">
    <property type="entry name" value="Crystallins"/>
    <property type="match status" value="1"/>
</dbReference>
<dbReference type="InterPro" id="IPR011024">
    <property type="entry name" value="G_crystallin-like"/>
</dbReference>
<dbReference type="Proteomes" id="UP001301769">
    <property type="component" value="Unassembled WGS sequence"/>
</dbReference>
<organism evidence="2 3">
    <name type="scientific">Rhypophila decipiens</name>
    <dbReference type="NCBI Taxonomy" id="261697"/>
    <lineage>
        <taxon>Eukaryota</taxon>
        <taxon>Fungi</taxon>
        <taxon>Dikarya</taxon>
        <taxon>Ascomycota</taxon>
        <taxon>Pezizomycotina</taxon>
        <taxon>Sordariomycetes</taxon>
        <taxon>Sordariomycetidae</taxon>
        <taxon>Sordariales</taxon>
        <taxon>Naviculisporaceae</taxon>
        <taxon>Rhypophila</taxon>
    </lineage>
</organism>
<dbReference type="AlphaFoldDB" id="A0AAN7B241"/>
<name>A0AAN7B241_9PEZI</name>
<gene>
    <name evidence="2" type="ORF">QBC37DRAFT_380041</name>
</gene>
<evidence type="ECO:0000256" key="1">
    <source>
        <dbReference type="SAM" id="SignalP"/>
    </source>
</evidence>
<proteinExistence type="predicted"/>
<comment type="caution">
    <text evidence="2">The sequence shown here is derived from an EMBL/GenBank/DDBJ whole genome shotgun (WGS) entry which is preliminary data.</text>
</comment>